<dbReference type="GO" id="GO:0004930">
    <property type="term" value="F:G protein-coupled receptor activity"/>
    <property type="evidence" value="ECO:0007669"/>
    <property type="project" value="UniProtKB-KW"/>
</dbReference>
<feature type="domain" description="G-protein coupled receptors family 1 profile" evidence="11">
    <location>
        <begin position="32"/>
        <end position="344"/>
    </location>
</feature>
<evidence type="ECO:0000256" key="10">
    <source>
        <dbReference type="SAM" id="Phobius"/>
    </source>
</evidence>
<dbReference type="InterPro" id="IPR000276">
    <property type="entry name" value="GPCR_Rhodpsn"/>
</dbReference>
<evidence type="ECO:0000313" key="12">
    <source>
        <dbReference type="EMBL" id="PFX34843.1"/>
    </source>
</evidence>
<dbReference type="PROSITE" id="PS00237">
    <property type="entry name" value="G_PROTEIN_RECEP_F1_1"/>
    <property type="match status" value="1"/>
</dbReference>
<keyword evidence="5 10" id="KW-0472">Membrane</keyword>
<evidence type="ECO:0000259" key="11">
    <source>
        <dbReference type="PROSITE" id="PS50262"/>
    </source>
</evidence>
<dbReference type="SMART" id="SM01381">
    <property type="entry name" value="7TM_GPCR_Srsx"/>
    <property type="match status" value="1"/>
</dbReference>
<gene>
    <name evidence="12" type="primary">NPFFR2</name>
    <name evidence="12" type="ORF">AWC38_SpisGene194</name>
</gene>
<dbReference type="SUPFAM" id="SSF81321">
    <property type="entry name" value="Family A G protein-coupled receptor-like"/>
    <property type="match status" value="2"/>
</dbReference>
<evidence type="ECO:0000256" key="4">
    <source>
        <dbReference type="ARBA" id="ARBA00023040"/>
    </source>
</evidence>
<organism evidence="12 13">
    <name type="scientific">Stylophora pistillata</name>
    <name type="common">Smooth cauliflower coral</name>
    <dbReference type="NCBI Taxonomy" id="50429"/>
    <lineage>
        <taxon>Eukaryota</taxon>
        <taxon>Metazoa</taxon>
        <taxon>Cnidaria</taxon>
        <taxon>Anthozoa</taxon>
        <taxon>Hexacorallia</taxon>
        <taxon>Scleractinia</taxon>
        <taxon>Astrocoeniina</taxon>
        <taxon>Pocilloporidae</taxon>
        <taxon>Stylophora</taxon>
    </lineage>
</organism>
<comment type="similarity">
    <text evidence="8">Belongs to the G-protein coupled receptor 1 family.</text>
</comment>
<keyword evidence="2 8" id="KW-0812">Transmembrane</keyword>
<evidence type="ECO:0000313" key="13">
    <source>
        <dbReference type="Proteomes" id="UP000225706"/>
    </source>
</evidence>
<comment type="subcellular location">
    <subcellularLocation>
        <location evidence="1">Membrane</location>
        <topology evidence="1">Multi-pass membrane protein</topology>
    </subcellularLocation>
</comment>
<dbReference type="PRINTS" id="PR00237">
    <property type="entry name" value="GPCRRHODOPSN"/>
</dbReference>
<keyword evidence="13" id="KW-1185">Reference proteome</keyword>
<feature type="transmembrane region" description="Helical" evidence="10">
    <location>
        <begin position="131"/>
        <end position="151"/>
    </location>
</feature>
<dbReference type="PANTHER" id="PTHR45695:SF9">
    <property type="entry name" value="LEUCOKININ RECEPTOR"/>
    <property type="match status" value="1"/>
</dbReference>
<dbReference type="InterPro" id="IPR017452">
    <property type="entry name" value="GPCR_Rhodpsn_7TM"/>
</dbReference>
<dbReference type="PROSITE" id="PS50262">
    <property type="entry name" value="G_PROTEIN_RECEP_F1_2"/>
    <property type="match status" value="1"/>
</dbReference>
<evidence type="ECO:0000256" key="1">
    <source>
        <dbReference type="ARBA" id="ARBA00004141"/>
    </source>
</evidence>
<dbReference type="STRING" id="50429.A0A2B4T0H7"/>
<evidence type="ECO:0000256" key="8">
    <source>
        <dbReference type="RuleBase" id="RU000688"/>
    </source>
</evidence>
<evidence type="ECO:0000256" key="7">
    <source>
        <dbReference type="ARBA" id="ARBA00023224"/>
    </source>
</evidence>
<keyword evidence="6 8" id="KW-0675">Receptor</keyword>
<keyword evidence="3 10" id="KW-1133">Transmembrane helix</keyword>
<evidence type="ECO:0000256" key="2">
    <source>
        <dbReference type="ARBA" id="ARBA00022692"/>
    </source>
</evidence>
<feature type="transmembrane region" description="Helical" evidence="10">
    <location>
        <begin position="94"/>
        <end position="111"/>
    </location>
</feature>
<dbReference type="GO" id="GO:0005886">
    <property type="term" value="C:plasma membrane"/>
    <property type="evidence" value="ECO:0007669"/>
    <property type="project" value="TreeGrafter"/>
</dbReference>
<feature type="transmembrane region" description="Helical" evidence="10">
    <location>
        <begin position="52"/>
        <end position="74"/>
    </location>
</feature>
<dbReference type="Gene3D" id="1.20.1070.10">
    <property type="entry name" value="Rhodopsin 7-helix transmembrane proteins"/>
    <property type="match status" value="2"/>
</dbReference>
<evidence type="ECO:0000256" key="5">
    <source>
        <dbReference type="ARBA" id="ARBA00023136"/>
    </source>
</evidence>
<feature type="region of interest" description="Disordered" evidence="9">
    <location>
        <begin position="380"/>
        <end position="415"/>
    </location>
</feature>
<dbReference type="PANTHER" id="PTHR45695">
    <property type="entry name" value="LEUCOKININ RECEPTOR-RELATED"/>
    <property type="match status" value="1"/>
</dbReference>
<proteinExistence type="inferred from homology"/>
<feature type="transmembrane region" description="Helical" evidence="10">
    <location>
        <begin position="289"/>
        <end position="308"/>
    </location>
</feature>
<evidence type="ECO:0000256" key="3">
    <source>
        <dbReference type="ARBA" id="ARBA00022989"/>
    </source>
</evidence>
<dbReference type="OrthoDB" id="5953948at2759"/>
<sequence>MSNKTQAELTSSIEQNVTLGFYIAIIIIGLVGNSLVIAVISGKKSKRSIYDLFILNLGMADLSFIFFYMPVLIYQEYINSIYKTVYYCRLVQPLLTIFYFLSIFTISSMAIHRCKVITNPHKPKMKKRTGYLWIAAVWLSSFIIVLPLSIVKNSENEKCDEKWPSLDHRKAYTLALFILQFVIPLQIIAAAYLKIGIYLWRSAAPQSSLSSVKSKRVQRRKKENIQVIKTLALIVILFTFVIPLQIIAAAYLKIGIYLWRSAAPQSSLSSVKSKRVQRRKKENIQVIKTLALIVILFTVCLLPGQIGYLLWEFGDEEDQATIDIISKFATILDCLHACVNPIVYGLLTERFRREYIRHLSFCLSCGTREKTNVRENEDLECPDENVSPETNRKRTTNCKQVAETMPGQNEHDTKL</sequence>
<dbReference type="Pfam" id="PF00001">
    <property type="entry name" value="7tm_1"/>
    <property type="match status" value="1"/>
</dbReference>
<keyword evidence="4 8" id="KW-0297">G-protein coupled receptor</keyword>
<dbReference type="Proteomes" id="UP000225706">
    <property type="component" value="Unassembled WGS sequence"/>
</dbReference>
<protein>
    <submittedName>
        <fullName evidence="12">Neuropeptide FF receptor 2</fullName>
    </submittedName>
</protein>
<evidence type="ECO:0000256" key="6">
    <source>
        <dbReference type="ARBA" id="ARBA00023170"/>
    </source>
</evidence>
<reference evidence="13" key="1">
    <citation type="journal article" date="2017" name="bioRxiv">
        <title>Comparative analysis of the genomes of Stylophora pistillata and Acropora digitifera provides evidence for extensive differences between species of corals.</title>
        <authorList>
            <person name="Voolstra C.R."/>
            <person name="Li Y."/>
            <person name="Liew Y.J."/>
            <person name="Baumgarten S."/>
            <person name="Zoccola D."/>
            <person name="Flot J.-F."/>
            <person name="Tambutte S."/>
            <person name="Allemand D."/>
            <person name="Aranda M."/>
        </authorList>
    </citation>
    <scope>NUCLEOTIDE SEQUENCE [LARGE SCALE GENOMIC DNA]</scope>
</reference>
<name>A0A2B4T0H7_STYPI</name>
<feature type="transmembrane region" description="Helical" evidence="10">
    <location>
        <begin position="20"/>
        <end position="40"/>
    </location>
</feature>
<feature type="transmembrane region" description="Helical" evidence="10">
    <location>
        <begin position="171"/>
        <end position="193"/>
    </location>
</feature>
<accession>A0A2B4T0H7</accession>
<feature type="transmembrane region" description="Helical" evidence="10">
    <location>
        <begin position="225"/>
        <end position="244"/>
    </location>
</feature>
<keyword evidence="7 8" id="KW-0807">Transducer</keyword>
<dbReference type="EMBL" id="LSMT01000001">
    <property type="protein sequence ID" value="PFX34843.1"/>
    <property type="molecule type" value="Genomic_DNA"/>
</dbReference>
<dbReference type="AlphaFoldDB" id="A0A2B4T0H7"/>
<comment type="caution">
    <text evidence="12">The sequence shown here is derived from an EMBL/GenBank/DDBJ whole genome shotgun (WGS) entry which is preliminary data.</text>
</comment>
<dbReference type="CDD" id="cd00637">
    <property type="entry name" value="7tm_classA_rhodopsin-like"/>
    <property type="match status" value="1"/>
</dbReference>
<evidence type="ECO:0000256" key="9">
    <source>
        <dbReference type="SAM" id="MobiDB-lite"/>
    </source>
</evidence>